<keyword evidence="5" id="KW-1185">Reference proteome</keyword>
<protein>
    <submittedName>
        <fullName evidence="4">Class II glutamine amidotransferase</fullName>
    </submittedName>
</protein>
<dbReference type="Gene3D" id="3.60.20.10">
    <property type="entry name" value="Glutamine Phosphoribosylpyrophosphate, subunit 1, domain 1"/>
    <property type="match status" value="1"/>
</dbReference>
<dbReference type="RefSeq" id="WP_136425028.1">
    <property type="nucleotide sequence ID" value="NZ_SSSN01000010.1"/>
</dbReference>
<organism evidence="4 5">
    <name type="scientific">Orlajensenia flava</name>
    <dbReference type="NCBI Taxonomy" id="2565934"/>
    <lineage>
        <taxon>Bacteria</taxon>
        <taxon>Bacillati</taxon>
        <taxon>Actinomycetota</taxon>
        <taxon>Actinomycetes</taxon>
        <taxon>Micrococcales</taxon>
        <taxon>Microbacteriaceae</taxon>
        <taxon>Orlajensenia</taxon>
    </lineage>
</organism>
<comment type="caution">
    <text evidence="4">The sequence shown here is derived from an EMBL/GenBank/DDBJ whole genome shotgun (WGS) entry which is preliminary data.</text>
</comment>
<sequence>MCRWVVYSGESLRLSTLILDTPHSLVAQSLNSPLGKETVNGDGFGVGWYPTHGTPGGAPALFRSVEPAWYDENLSELAHAIESPLFFAHVRAASGPPIQQTNCHPFRYENWMFMHNGALRQFGVMKRDILLAVDPALFSKVKGTTDSEALFYLALTLGLRDDPIGAMARAIREVERIGDALSVQNPVQGTFAVTDGMTIWAFRYSTEHNSRTLFYSEDGETLQKTYPDLDQLRVFSATARVIVSEPLTDLPGAFIEVPESTVAILDGDGYRQLPFLRDGAPAPSAAEVAAVVDA</sequence>
<name>A0A4V3WTJ2_9MICO</name>
<dbReference type="SUPFAM" id="SSF56235">
    <property type="entry name" value="N-terminal nucleophile aminohydrolases (Ntn hydrolases)"/>
    <property type="match status" value="1"/>
</dbReference>
<evidence type="ECO:0000313" key="4">
    <source>
        <dbReference type="EMBL" id="THG32107.1"/>
    </source>
</evidence>
<dbReference type="EMBL" id="SSSN01000010">
    <property type="protein sequence ID" value="THG32107.1"/>
    <property type="molecule type" value="Genomic_DNA"/>
</dbReference>
<dbReference type="PROSITE" id="PS51278">
    <property type="entry name" value="GATASE_TYPE_2"/>
    <property type="match status" value="1"/>
</dbReference>
<dbReference type="InterPro" id="IPR052373">
    <property type="entry name" value="Gamma-glu_amide_hydrolase"/>
</dbReference>
<evidence type="ECO:0000313" key="5">
    <source>
        <dbReference type="Proteomes" id="UP000307380"/>
    </source>
</evidence>
<dbReference type="InterPro" id="IPR029055">
    <property type="entry name" value="Ntn_hydrolases_N"/>
</dbReference>
<reference evidence="4 5" key="1">
    <citation type="submission" date="2019-04" db="EMBL/GenBank/DDBJ databases">
        <authorList>
            <person name="Jiang L."/>
        </authorList>
    </citation>
    <scope>NUCLEOTIDE SEQUENCE [LARGE SCALE GENOMIC DNA]</scope>
    <source>
        <strain evidence="4 5">YIM 131861</strain>
    </source>
</reference>
<accession>A0A4V3WTJ2</accession>
<dbReference type="InterPro" id="IPR026869">
    <property type="entry name" value="EgtC-like"/>
</dbReference>
<evidence type="ECO:0000256" key="1">
    <source>
        <dbReference type="ARBA" id="ARBA00022962"/>
    </source>
</evidence>
<dbReference type="PANTHER" id="PTHR43187:SF1">
    <property type="entry name" value="GLUTAMINE AMIDOTRANSFERASE DUG3-RELATED"/>
    <property type="match status" value="1"/>
</dbReference>
<evidence type="ECO:0000313" key="3">
    <source>
        <dbReference type="EMBL" id="THG28945.1"/>
    </source>
</evidence>
<feature type="domain" description="Glutamine amidotransferase type-2" evidence="2">
    <location>
        <begin position="2"/>
        <end position="268"/>
    </location>
</feature>
<gene>
    <name evidence="4" type="ORF">E6C70_13245</name>
    <name evidence="3" type="ORF">E6C70_16360</name>
</gene>
<evidence type="ECO:0000259" key="2">
    <source>
        <dbReference type="PROSITE" id="PS51278"/>
    </source>
</evidence>
<keyword evidence="1 4" id="KW-0315">Glutamine amidotransferase</keyword>
<dbReference type="PANTHER" id="PTHR43187">
    <property type="entry name" value="GLUTAMINE AMIDOTRANSFERASE DUG3-RELATED"/>
    <property type="match status" value="1"/>
</dbReference>
<dbReference type="AlphaFoldDB" id="A0A4V3WTJ2"/>
<dbReference type="Pfam" id="PF13230">
    <property type="entry name" value="GATase_4"/>
    <property type="match status" value="1"/>
</dbReference>
<dbReference type="Proteomes" id="UP000307380">
    <property type="component" value="Unassembled WGS sequence"/>
</dbReference>
<dbReference type="GO" id="GO:0016740">
    <property type="term" value="F:transferase activity"/>
    <property type="evidence" value="ECO:0007669"/>
    <property type="project" value="UniProtKB-KW"/>
</dbReference>
<proteinExistence type="predicted"/>
<dbReference type="EMBL" id="SSSN01000016">
    <property type="protein sequence ID" value="THG28945.1"/>
    <property type="molecule type" value="Genomic_DNA"/>
</dbReference>
<dbReference type="OrthoDB" id="9804310at2"/>
<dbReference type="CDD" id="cd01908">
    <property type="entry name" value="YafJ"/>
    <property type="match status" value="1"/>
</dbReference>
<keyword evidence="4" id="KW-0808">Transferase</keyword>
<dbReference type="InterPro" id="IPR017932">
    <property type="entry name" value="GATase_2_dom"/>
</dbReference>